<name>A0A1F4T6G8_UNCSA</name>
<protein>
    <submittedName>
        <fullName evidence="1">Uncharacterized protein</fullName>
    </submittedName>
</protein>
<dbReference type="Proteomes" id="UP000178602">
    <property type="component" value="Unassembled WGS sequence"/>
</dbReference>
<reference evidence="1 2" key="1">
    <citation type="journal article" date="2016" name="Nat. Commun.">
        <title>Thousands of microbial genomes shed light on interconnected biogeochemical processes in an aquifer system.</title>
        <authorList>
            <person name="Anantharaman K."/>
            <person name="Brown C.T."/>
            <person name="Hug L.A."/>
            <person name="Sharon I."/>
            <person name="Castelle C.J."/>
            <person name="Probst A.J."/>
            <person name="Thomas B.C."/>
            <person name="Singh A."/>
            <person name="Wilkins M.J."/>
            <person name="Karaoz U."/>
            <person name="Brodie E.L."/>
            <person name="Williams K.H."/>
            <person name="Hubbard S.S."/>
            <person name="Banfield J.F."/>
        </authorList>
    </citation>
    <scope>NUCLEOTIDE SEQUENCE [LARGE SCALE GENOMIC DNA]</scope>
</reference>
<organism evidence="1 2">
    <name type="scientific">candidate division WOR-1 bacterium RIFOXYC12_FULL_54_18</name>
    <dbReference type="NCBI Taxonomy" id="1802584"/>
    <lineage>
        <taxon>Bacteria</taxon>
        <taxon>Bacillati</taxon>
        <taxon>Saganbacteria</taxon>
    </lineage>
</organism>
<evidence type="ECO:0000313" key="1">
    <source>
        <dbReference type="EMBL" id="OGC28109.1"/>
    </source>
</evidence>
<accession>A0A1F4T6G8</accession>
<comment type="caution">
    <text evidence="1">The sequence shown here is derived from an EMBL/GenBank/DDBJ whole genome shotgun (WGS) entry which is preliminary data.</text>
</comment>
<dbReference type="EMBL" id="MEUG01000001">
    <property type="protein sequence ID" value="OGC28109.1"/>
    <property type="molecule type" value="Genomic_DNA"/>
</dbReference>
<proteinExistence type="predicted"/>
<gene>
    <name evidence="1" type="ORF">A3K49_03845</name>
</gene>
<evidence type="ECO:0000313" key="2">
    <source>
        <dbReference type="Proteomes" id="UP000178602"/>
    </source>
</evidence>
<dbReference type="AlphaFoldDB" id="A0A1F4T6G8"/>
<sequence length="162" mass="18022">MIRINLMRLVTGATRTEVDRVTRPASKVSFLFKHSFLLDESTVRQFLSFFEDFEAKYVFDRRVGQLAVCAIEDEIPHRYIARAKLIDASSEFVFGGELDYKKTGNSFEFVFSGDSGYYGWPSEPDLRLAADRLAAILRSAGCSATIKKGSDATVIVAGSATK</sequence>